<dbReference type="InterPro" id="IPR007402">
    <property type="entry name" value="DUF455"/>
</dbReference>
<dbReference type="Pfam" id="PF04305">
    <property type="entry name" value="DUF455"/>
    <property type="match status" value="1"/>
</dbReference>
<dbReference type="Proteomes" id="UP001329151">
    <property type="component" value="Chromosome"/>
</dbReference>
<protein>
    <submittedName>
        <fullName evidence="1">Ferritin-like domain-containing protein</fullName>
    </submittedName>
</protein>
<dbReference type="InterPro" id="IPR011197">
    <property type="entry name" value="UCP012318"/>
</dbReference>
<dbReference type="SUPFAM" id="SSF47240">
    <property type="entry name" value="Ferritin-like"/>
    <property type="match status" value="1"/>
</dbReference>
<reference evidence="1 2" key="1">
    <citation type="submission" date="2023-10" db="EMBL/GenBank/DDBJ databases">
        <title>Complete Genome Sequence of Limnobacter thiooxidans CS-K2T, Isolated from freshwater lake sediments in Bavaria, Germany.</title>
        <authorList>
            <person name="Naruki M."/>
            <person name="Watanabe A."/>
            <person name="Warashina T."/>
            <person name="Morita T."/>
            <person name="Arakawa K."/>
        </authorList>
    </citation>
    <scope>NUCLEOTIDE SEQUENCE [LARGE SCALE GENOMIC DNA]</scope>
    <source>
        <strain evidence="1 2">CS-K2</strain>
    </source>
</reference>
<dbReference type="CDD" id="cd00657">
    <property type="entry name" value="Ferritin_like"/>
    <property type="match status" value="1"/>
</dbReference>
<evidence type="ECO:0000313" key="1">
    <source>
        <dbReference type="EMBL" id="BET25763.1"/>
    </source>
</evidence>
<dbReference type="KEGG" id="lto:RGQ30_12640"/>
<dbReference type="PANTHER" id="PTHR42782:SF4">
    <property type="entry name" value="DUF455 DOMAIN-CONTAINING PROTEIN"/>
    <property type="match status" value="1"/>
</dbReference>
<dbReference type="AlphaFoldDB" id="A0AA86J0H2"/>
<proteinExistence type="predicted"/>
<dbReference type="EMBL" id="AP028947">
    <property type="protein sequence ID" value="BET25763.1"/>
    <property type="molecule type" value="Genomic_DNA"/>
</dbReference>
<accession>A0AA86J0H2</accession>
<organism evidence="1 2">
    <name type="scientific">Limnobacter thiooxidans</name>
    <dbReference type="NCBI Taxonomy" id="131080"/>
    <lineage>
        <taxon>Bacteria</taxon>
        <taxon>Pseudomonadati</taxon>
        <taxon>Pseudomonadota</taxon>
        <taxon>Betaproteobacteria</taxon>
        <taxon>Burkholderiales</taxon>
        <taxon>Burkholderiaceae</taxon>
        <taxon>Limnobacter</taxon>
    </lineage>
</organism>
<sequence>MGSEQKLTLRRAALQALECANALEKVQLVHAIAEDLPLGEMEVLESAVGRPQRPELVHPSRVPTRKLAHPEGRGILLHSLAHIEFNAINLALDLLVRFPEMPPQFYVDWLKVAKEEAYHHTLLCSRLAALGLSYGDYLAHDGLWQMAEKTKGSLLARLALVPRLLEARGLDVSPAIREKLAVVGDTESAEVLDIILRDEIGHVTIGNRWFNEICHNESRDPIEAFETCLREYTAPQPRSPFNFKARAQAGFSEEELAWLMQVELEQSAQ</sequence>
<dbReference type="PANTHER" id="PTHR42782">
    <property type="entry name" value="SI:CH73-314G15.3"/>
    <property type="match status" value="1"/>
</dbReference>
<keyword evidence="2" id="KW-1185">Reference proteome</keyword>
<evidence type="ECO:0000313" key="2">
    <source>
        <dbReference type="Proteomes" id="UP001329151"/>
    </source>
</evidence>
<dbReference type="InterPro" id="IPR009078">
    <property type="entry name" value="Ferritin-like_SF"/>
</dbReference>
<name>A0AA86J0H2_9BURK</name>
<dbReference type="PIRSF" id="PIRSF012318">
    <property type="entry name" value="UCP012318"/>
    <property type="match status" value="1"/>
</dbReference>
<gene>
    <name evidence="1" type="ORF">RGQ30_12640</name>
</gene>